<feature type="compositionally biased region" description="Pro residues" evidence="1">
    <location>
        <begin position="217"/>
        <end position="228"/>
    </location>
</feature>
<sequence>MAPGRKRGGGMNPSRWPGPGFEMNSAVPPPHDRSWPDPPRGGFRDCPGPGFRDAPMIMGPYDPNDEIGSGIPPAPYEPYDVMPPGPYDPYDLRPPPGPVNPMLRDAEYRFREDLELDRAMMRETSEFLINGHPVNERCFPVLEFDHSPELLLIPNRGFRQMDERGPMERGYFPPVDSHVSLGFGRGRGGFKGHPPDLSGPRPRPSMVQKEWAGSSGMPPPRGPRPPQTTPKEKAKQVPLEPKSDPTKTSAPVDTLAALKNFAAK</sequence>
<dbReference type="Proteomes" id="UP000504632">
    <property type="component" value="Chromosome 4"/>
</dbReference>
<evidence type="ECO:0000313" key="3">
    <source>
        <dbReference type="RefSeq" id="XP_030628248.1"/>
    </source>
</evidence>
<accession>A0A6J2V927</accession>
<reference evidence="3" key="1">
    <citation type="submission" date="2025-08" db="UniProtKB">
        <authorList>
            <consortium name="RefSeq"/>
        </authorList>
    </citation>
    <scope>IDENTIFICATION</scope>
</reference>
<dbReference type="AlphaFoldDB" id="A0A6J2V927"/>
<protein>
    <submittedName>
        <fullName evidence="3">Uncharacterized protein LOC115810457</fullName>
    </submittedName>
</protein>
<feature type="compositionally biased region" description="Basic and acidic residues" evidence="1">
    <location>
        <begin position="230"/>
        <end position="245"/>
    </location>
</feature>
<name>A0A6J2V927_CHACN</name>
<feature type="region of interest" description="Disordered" evidence="1">
    <location>
        <begin position="1"/>
        <end position="72"/>
    </location>
</feature>
<evidence type="ECO:0000313" key="2">
    <source>
        <dbReference type="Proteomes" id="UP000504632"/>
    </source>
</evidence>
<proteinExistence type="predicted"/>
<keyword evidence="2" id="KW-1185">Reference proteome</keyword>
<dbReference type="InParanoid" id="A0A6J2V927"/>
<dbReference type="RefSeq" id="XP_030628248.1">
    <property type="nucleotide sequence ID" value="XM_030772388.1"/>
</dbReference>
<feature type="region of interest" description="Disordered" evidence="1">
    <location>
        <begin position="182"/>
        <end position="253"/>
    </location>
</feature>
<dbReference type="GeneID" id="115810457"/>
<organism evidence="2 3">
    <name type="scientific">Chanos chanos</name>
    <name type="common">Milkfish</name>
    <name type="synonym">Mugil chanos</name>
    <dbReference type="NCBI Taxonomy" id="29144"/>
    <lineage>
        <taxon>Eukaryota</taxon>
        <taxon>Metazoa</taxon>
        <taxon>Chordata</taxon>
        <taxon>Craniata</taxon>
        <taxon>Vertebrata</taxon>
        <taxon>Euteleostomi</taxon>
        <taxon>Actinopterygii</taxon>
        <taxon>Neopterygii</taxon>
        <taxon>Teleostei</taxon>
        <taxon>Ostariophysi</taxon>
        <taxon>Gonorynchiformes</taxon>
        <taxon>Chanidae</taxon>
        <taxon>Chanos</taxon>
    </lineage>
</organism>
<gene>
    <name evidence="3" type="primary">LOC115810457</name>
</gene>
<evidence type="ECO:0000256" key="1">
    <source>
        <dbReference type="SAM" id="MobiDB-lite"/>
    </source>
</evidence>